<gene>
    <name evidence="1" type="ORF">M5K25_001816</name>
</gene>
<sequence length="157" mass="18333">MQGHTTCAKIKHMPTMVLMLILRGRKFYLKIVVVNSRKDDSFDDGFLDSHLNTHYSSSLKVAWFINENGLLSSSLQVYLMLLYKFLVHYHENPSCLLLLSLRMFKLELLDYDLYISKSKWSHDNVKGVENILEFATPVKSSTRNFLCPSKLCINRYF</sequence>
<protein>
    <submittedName>
        <fullName evidence="1">Uncharacterized protein</fullName>
    </submittedName>
</protein>
<dbReference type="Proteomes" id="UP001552299">
    <property type="component" value="Unassembled WGS sequence"/>
</dbReference>
<evidence type="ECO:0000313" key="2">
    <source>
        <dbReference type="Proteomes" id="UP001552299"/>
    </source>
</evidence>
<dbReference type="EMBL" id="JANQDX010000002">
    <property type="protein sequence ID" value="KAL0927625.1"/>
    <property type="molecule type" value="Genomic_DNA"/>
</dbReference>
<evidence type="ECO:0000313" key="1">
    <source>
        <dbReference type="EMBL" id="KAL0927625.1"/>
    </source>
</evidence>
<keyword evidence="2" id="KW-1185">Reference proteome</keyword>
<reference evidence="1 2" key="1">
    <citation type="journal article" date="2024" name="Plant Biotechnol. J.">
        <title>Dendrobium thyrsiflorum genome and its molecular insights into genes involved in important horticultural traits.</title>
        <authorList>
            <person name="Chen B."/>
            <person name="Wang J.Y."/>
            <person name="Zheng P.J."/>
            <person name="Li K.L."/>
            <person name="Liang Y.M."/>
            <person name="Chen X.F."/>
            <person name="Zhang C."/>
            <person name="Zhao X."/>
            <person name="He X."/>
            <person name="Zhang G.Q."/>
            <person name="Liu Z.J."/>
            <person name="Xu Q."/>
        </authorList>
    </citation>
    <scope>NUCLEOTIDE SEQUENCE [LARGE SCALE GENOMIC DNA]</scope>
    <source>
        <strain evidence="1">GZMU011</strain>
    </source>
</reference>
<name>A0ABD0VRD0_DENTH</name>
<organism evidence="1 2">
    <name type="scientific">Dendrobium thyrsiflorum</name>
    <name type="common">Pinecone-like raceme dendrobium</name>
    <name type="synonym">Orchid</name>
    <dbReference type="NCBI Taxonomy" id="117978"/>
    <lineage>
        <taxon>Eukaryota</taxon>
        <taxon>Viridiplantae</taxon>
        <taxon>Streptophyta</taxon>
        <taxon>Embryophyta</taxon>
        <taxon>Tracheophyta</taxon>
        <taxon>Spermatophyta</taxon>
        <taxon>Magnoliopsida</taxon>
        <taxon>Liliopsida</taxon>
        <taxon>Asparagales</taxon>
        <taxon>Orchidaceae</taxon>
        <taxon>Epidendroideae</taxon>
        <taxon>Malaxideae</taxon>
        <taxon>Dendrobiinae</taxon>
        <taxon>Dendrobium</taxon>
    </lineage>
</organism>
<comment type="caution">
    <text evidence="1">The sequence shown here is derived from an EMBL/GenBank/DDBJ whole genome shotgun (WGS) entry which is preliminary data.</text>
</comment>
<dbReference type="AlphaFoldDB" id="A0ABD0VRD0"/>
<accession>A0ABD0VRD0</accession>
<proteinExistence type="predicted"/>